<protein>
    <submittedName>
        <fullName evidence="2">Uncharacterized protein</fullName>
    </submittedName>
</protein>
<dbReference type="WBParaSite" id="PS1159_v2.g3050.t1">
    <property type="protein sequence ID" value="PS1159_v2.g3050.t1"/>
    <property type="gene ID" value="PS1159_v2.g3050"/>
</dbReference>
<reference evidence="2" key="1">
    <citation type="submission" date="2022-11" db="UniProtKB">
        <authorList>
            <consortium name="WormBaseParasite"/>
        </authorList>
    </citation>
    <scope>IDENTIFICATION</scope>
</reference>
<dbReference type="Proteomes" id="UP000887580">
    <property type="component" value="Unplaced"/>
</dbReference>
<evidence type="ECO:0000313" key="1">
    <source>
        <dbReference type="Proteomes" id="UP000887580"/>
    </source>
</evidence>
<organism evidence="1 2">
    <name type="scientific">Panagrolaimus sp. PS1159</name>
    <dbReference type="NCBI Taxonomy" id="55785"/>
    <lineage>
        <taxon>Eukaryota</taxon>
        <taxon>Metazoa</taxon>
        <taxon>Ecdysozoa</taxon>
        <taxon>Nematoda</taxon>
        <taxon>Chromadorea</taxon>
        <taxon>Rhabditida</taxon>
        <taxon>Tylenchina</taxon>
        <taxon>Panagrolaimomorpha</taxon>
        <taxon>Panagrolaimoidea</taxon>
        <taxon>Panagrolaimidae</taxon>
        <taxon>Panagrolaimus</taxon>
    </lineage>
</organism>
<name>A0AC35GAI2_9BILA</name>
<proteinExistence type="predicted"/>
<evidence type="ECO:0000313" key="2">
    <source>
        <dbReference type="WBParaSite" id="PS1159_v2.g3050.t1"/>
    </source>
</evidence>
<sequence>MTPDTLFKVVALTRRSGLSCYMAMEEKYGDELRLPAIVLTFYVWLPIDCIYLPGRSEKIDCIGTFIKV</sequence>
<accession>A0AC35GAI2</accession>